<feature type="transmembrane region" description="Helical" evidence="7">
    <location>
        <begin position="276"/>
        <end position="297"/>
    </location>
</feature>
<feature type="transmembrane region" description="Helical" evidence="7">
    <location>
        <begin position="124"/>
        <end position="144"/>
    </location>
</feature>
<evidence type="ECO:0000256" key="5">
    <source>
        <dbReference type="ARBA" id="ARBA00023136"/>
    </source>
</evidence>
<feature type="transmembrane region" description="Helical" evidence="7">
    <location>
        <begin position="164"/>
        <end position="185"/>
    </location>
</feature>
<protein>
    <submittedName>
        <fullName evidence="8">YihY/virulence factor BrkB family protein</fullName>
    </submittedName>
</protein>
<accession>A0ABV9WRD1</accession>
<keyword evidence="9" id="KW-1185">Reference proteome</keyword>
<feature type="region of interest" description="Disordered" evidence="6">
    <location>
        <begin position="326"/>
        <end position="390"/>
    </location>
</feature>
<dbReference type="RefSeq" id="WP_271321037.1">
    <property type="nucleotide sequence ID" value="NZ_BAAATN010000001.1"/>
</dbReference>
<evidence type="ECO:0000256" key="7">
    <source>
        <dbReference type="SAM" id="Phobius"/>
    </source>
</evidence>
<name>A0ABV9WRD1_9ACTN</name>
<organism evidence="8 9">
    <name type="scientific">Streptomyces lienomycini</name>
    <dbReference type="NCBI Taxonomy" id="284035"/>
    <lineage>
        <taxon>Bacteria</taxon>
        <taxon>Bacillati</taxon>
        <taxon>Actinomycetota</taxon>
        <taxon>Actinomycetes</taxon>
        <taxon>Kitasatosporales</taxon>
        <taxon>Streptomycetaceae</taxon>
        <taxon>Streptomyces</taxon>
    </lineage>
</organism>
<keyword evidence="3 7" id="KW-0812">Transmembrane</keyword>
<keyword evidence="2" id="KW-1003">Cell membrane</keyword>
<dbReference type="Pfam" id="PF03631">
    <property type="entry name" value="Virul_fac_BrkB"/>
    <property type="match status" value="1"/>
</dbReference>
<evidence type="ECO:0000313" key="8">
    <source>
        <dbReference type="EMBL" id="MFC5014742.1"/>
    </source>
</evidence>
<dbReference type="Proteomes" id="UP001595855">
    <property type="component" value="Unassembled WGS sequence"/>
</dbReference>
<evidence type="ECO:0000313" key="9">
    <source>
        <dbReference type="Proteomes" id="UP001595855"/>
    </source>
</evidence>
<dbReference type="EMBL" id="JBHSJO010000001">
    <property type="protein sequence ID" value="MFC5014742.1"/>
    <property type="molecule type" value="Genomic_DNA"/>
</dbReference>
<dbReference type="PANTHER" id="PTHR30213:SF0">
    <property type="entry name" value="UPF0761 MEMBRANE PROTEIN YIHY"/>
    <property type="match status" value="1"/>
</dbReference>
<keyword evidence="5 7" id="KW-0472">Membrane</keyword>
<evidence type="ECO:0000256" key="2">
    <source>
        <dbReference type="ARBA" id="ARBA00022475"/>
    </source>
</evidence>
<comment type="caution">
    <text evidence="8">The sequence shown here is derived from an EMBL/GenBank/DDBJ whole genome shotgun (WGS) entry which is preliminary data.</text>
</comment>
<feature type="transmembrane region" description="Helical" evidence="7">
    <location>
        <begin position="205"/>
        <end position="224"/>
    </location>
</feature>
<dbReference type="InterPro" id="IPR017039">
    <property type="entry name" value="Virul_fac_BrkB"/>
</dbReference>
<dbReference type="PANTHER" id="PTHR30213">
    <property type="entry name" value="INNER MEMBRANE PROTEIN YHJD"/>
    <property type="match status" value="1"/>
</dbReference>
<feature type="transmembrane region" description="Helical" evidence="7">
    <location>
        <begin position="54"/>
        <end position="76"/>
    </location>
</feature>
<feature type="compositionally biased region" description="Basic and acidic residues" evidence="6">
    <location>
        <begin position="377"/>
        <end position="390"/>
    </location>
</feature>
<evidence type="ECO:0000256" key="6">
    <source>
        <dbReference type="SAM" id="MobiDB-lite"/>
    </source>
</evidence>
<gene>
    <name evidence="8" type="ORF">ACFPRC_07605</name>
</gene>
<feature type="transmembrane region" description="Helical" evidence="7">
    <location>
        <begin position="236"/>
        <end position="256"/>
    </location>
</feature>
<proteinExistence type="predicted"/>
<sequence length="390" mass="42516">MQPASDSPERPSGRLHRARVLYRNVSKRRTAWLLLKDTVNSCMEYRILGLAAEAAFFTLLSVPPLLLSLLGLLGYVDSWIGADTTESLRTNILDASRAVLSEKGVKQITEPILDDVMKGGRPDVISIGFVFALWSGSRAVNVFIDTITVMYGLDGVRGIVRTRLMAFLLFIVALVIGSIALPLMVAGPDAVVRVVPWSTTVVQILYWPVVIILSVAFLTTLYHVSVPVRSPWIEDVPGALVALAMWVLGSFLLRIYLTNTVEGPTIYGSLAAPVAVLLWIGVSAFAVLVGAAVNAAIDRVWPAAATAAAREANERLRQAQVAEYVARTSSGGEGDPDMPSEFPERWSRFLPPEDVTARLRTHPKSPPPANHHHAHDHHHDGHDHDKPEAS</sequence>
<evidence type="ECO:0000256" key="4">
    <source>
        <dbReference type="ARBA" id="ARBA00022989"/>
    </source>
</evidence>
<evidence type="ECO:0000256" key="3">
    <source>
        <dbReference type="ARBA" id="ARBA00022692"/>
    </source>
</evidence>
<reference evidence="9" key="1">
    <citation type="journal article" date="2019" name="Int. J. Syst. Evol. Microbiol.">
        <title>The Global Catalogue of Microorganisms (GCM) 10K type strain sequencing project: providing services to taxonomists for standard genome sequencing and annotation.</title>
        <authorList>
            <consortium name="The Broad Institute Genomics Platform"/>
            <consortium name="The Broad Institute Genome Sequencing Center for Infectious Disease"/>
            <person name="Wu L."/>
            <person name="Ma J."/>
        </authorList>
    </citation>
    <scope>NUCLEOTIDE SEQUENCE [LARGE SCALE GENOMIC DNA]</scope>
    <source>
        <strain evidence="9">CGMCC 4.1542</strain>
    </source>
</reference>
<evidence type="ECO:0000256" key="1">
    <source>
        <dbReference type="ARBA" id="ARBA00004651"/>
    </source>
</evidence>
<keyword evidence="4 7" id="KW-1133">Transmembrane helix</keyword>
<comment type="subcellular location">
    <subcellularLocation>
        <location evidence="1">Cell membrane</location>
        <topology evidence="1">Multi-pass membrane protein</topology>
    </subcellularLocation>
</comment>